<sequence>MALASRLSTMTCAPNIRLHPTDMTLEITGNVQSRFMQVAVLLHLLDPVRGEPTEHGLDSDSGNVVWQREHILKRKFLDNFALVCATNKDGDTVSAASLEEGLPEGTVVRVASNNGVKDSTLSGLRDLVSILT</sequence>
<reference evidence="1" key="1">
    <citation type="journal article" date="2020" name="Phytopathology">
        <title>Genome sequence of the chestnut blight fungus Cryphonectria parasitica EP155: A fundamental resource for an archetypical invasive plant pathogen.</title>
        <authorList>
            <person name="Crouch J.A."/>
            <person name="Dawe A."/>
            <person name="Aerts A."/>
            <person name="Barry K."/>
            <person name="Churchill A.C.L."/>
            <person name="Grimwood J."/>
            <person name="Hillman B."/>
            <person name="Milgroom M.G."/>
            <person name="Pangilinan J."/>
            <person name="Smith M."/>
            <person name="Salamov A."/>
            <person name="Schmutz J."/>
            <person name="Yadav J."/>
            <person name="Grigoriev I.V."/>
            <person name="Nuss D."/>
        </authorList>
    </citation>
    <scope>NUCLEOTIDE SEQUENCE</scope>
    <source>
        <strain evidence="1">EP155</strain>
    </source>
</reference>
<dbReference type="Proteomes" id="UP000803844">
    <property type="component" value="Unassembled WGS sequence"/>
</dbReference>
<comment type="caution">
    <text evidence="1">The sequence shown here is derived from an EMBL/GenBank/DDBJ whole genome shotgun (WGS) entry which is preliminary data.</text>
</comment>
<keyword evidence="2" id="KW-1185">Reference proteome</keyword>
<evidence type="ECO:0000313" key="2">
    <source>
        <dbReference type="Proteomes" id="UP000803844"/>
    </source>
</evidence>
<organism evidence="1 2">
    <name type="scientific">Cryphonectria parasitica (strain ATCC 38755 / EP155)</name>
    <dbReference type="NCBI Taxonomy" id="660469"/>
    <lineage>
        <taxon>Eukaryota</taxon>
        <taxon>Fungi</taxon>
        <taxon>Dikarya</taxon>
        <taxon>Ascomycota</taxon>
        <taxon>Pezizomycotina</taxon>
        <taxon>Sordariomycetes</taxon>
        <taxon>Sordariomycetidae</taxon>
        <taxon>Diaporthales</taxon>
        <taxon>Cryphonectriaceae</taxon>
        <taxon>Cryphonectria-Endothia species complex</taxon>
        <taxon>Cryphonectria</taxon>
    </lineage>
</organism>
<dbReference type="GeneID" id="63837279"/>
<proteinExistence type="predicted"/>
<dbReference type="EMBL" id="MU032345">
    <property type="protein sequence ID" value="KAF3768504.1"/>
    <property type="molecule type" value="Genomic_DNA"/>
</dbReference>
<protein>
    <submittedName>
        <fullName evidence="1">Uncharacterized protein</fullName>
    </submittedName>
</protein>
<gene>
    <name evidence="1" type="ORF">M406DRAFT_326945</name>
</gene>
<name>A0A9P4Y7Q1_CRYP1</name>
<evidence type="ECO:0000313" key="1">
    <source>
        <dbReference type="EMBL" id="KAF3768504.1"/>
    </source>
</evidence>
<dbReference type="RefSeq" id="XP_040779465.1">
    <property type="nucleotide sequence ID" value="XM_040920150.1"/>
</dbReference>
<dbReference type="AlphaFoldDB" id="A0A9P4Y7Q1"/>
<dbReference type="OrthoDB" id="4851849at2759"/>
<accession>A0A9P4Y7Q1</accession>